<accession>A0ABP8J7U2</accession>
<proteinExistence type="inferred from homology"/>
<dbReference type="PANTHER" id="PTHR21666:SF270">
    <property type="entry name" value="MUREIN HYDROLASE ACTIVATOR ENVC"/>
    <property type="match status" value="1"/>
</dbReference>
<comment type="similarity">
    <text evidence="1">Belongs to the peptidase C40 family.</text>
</comment>
<dbReference type="SUPFAM" id="SSF54001">
    <property type="entry name" value="Cysteine proteinases"/>
    <property type="match status" value="1"/>
</dbReference>
<dbReference type="Pfam" id="PF00877">
    <property type="entry name" value="NLPC_P60"/>
    <property type="match status" value="1"/>
</dbReference>
<protein>
    <recommendedName>
        <fullName evidence="5">NlpC/P60 domain-containing protein</fullName>
    </recommendedName>
</protein>
<keyword evidence="4" id="KW-0788">Thiol protease</keyword>
<dbReference type="InterPro" id="IPR011055">
    <property type="entry name" value="Dup_hybrid_motif"/>
</dbReference>
<keyword evidence="3" id="KW-0378">Hydrolase</keyword>
<evidence type="ECO:0000256" key="3">
    <source>
        <dbReference type="ARBA" id="ARBA00022801"/>
    </source>
</evidence>
<dbReference type="InterPro" id="IPR000064">
    <property type="entry name" value="NLP_P60_dom"/>
</dbReference>
<evidence type="ECO:0000313" key="7">
    <source>
        <dbReference type="Proteomes" id="UP001500390"/>
    </source>
</evidence>
<organism evidence="6 7">
    <name type="scientific">Ornithinibacter aureus</name>
    <dbReference type="NCBI Taxonomy" id="622664"/>
    <lineage>
        <taxon>Bacteria</taxon>
        <taxon>Bacillati</taxon>
        <taxon>Actinomycetota</taxon>
        <taxon>Actinomycetes</taxon>
        <taxon>Micrococcales</taxon>
        <taxon>Intrasporangiaceae</taxon>
        <taxon>Ornithinibacter</taxon>
    </lineage>
</organism>
<dbReference type="Pfam" id="PF01551">
    <property type="entry name" value="Peptidase_M23"/>
    <property type="match status" value="1"/>
</dbReference>
<keyword evidence="2" id="KW-0645">Protease</keyword>
<dbReference type="PANTHER" id="PTHR21666">
    <property type="entry name" value="PEPTIDASE-RELATED"/>
    <property type="match status" value="1"/>
</dbReference>
<dbReference type="InterPro" id="IPR023346">
    <property type="entry name" value="Lysozyme-like_dom_sf"/>
</dbReference>
<evidence type="ECO:0000256" key="4">
    <source>
        <dbReference type="ARBA" id="ARBA00022807"/>
    </source>
</evidence>
<evidence type="ECO:0000313" key="6">
    <source>
        <dbReference type="EMBL" id="GAA4386591.1"/>
    </source>
</evidence>
<dbReference type="Proteomes" id="UP001500390">
    <property type="component" value="Unassembled WGS sequence"/>
</dbReference>
<sequence>MGSSSSSSSSSRVGWVIAALAAALLAGPLGAAVVLTAVITPAVAEQQRLDCATTVAASGPWRPPFQQAYVRTSVFGMRFHPIHHEWRLHAGVDLVALPGPGPVVAAASGTVTAAGDRGGYGNAVDIDHGAGIVSRYAHLARLNTTITVGTAVTAGQVLGVEGSTGTSTGNHLHFEILINGAPVDPVAFMAERGAPLDGRAVTPTPTAPVPAGVEGGIGFDLPPAGTPRLNSLHTPPAPIPATVKALYVAAGSRYQLPWTLLAGIGMEETAHGRTTATSSAGARGLMQFMPATFAAYGVDGDGDGRAVITSDADSVFSAANYLTRSGVTRGQAGVRRALFAYNHATWYVNDVLYYAHAYGGGLVLGDPTSCAGGQGDPSATPLPADRVAAVLAWAGQQAGEPYVYGANGPNAWDCSSFTQAAYRQAGVSMPRTAGAQRDWLAAGAGTRIAPGQERPGDLIFWDSYLGPNAIGHVVIVKDPTTRTTVEAKRTRAGVGTFTYRYTGHSIFEIWRPATPTGSTR</sequence>
<dbReference type="CDD" id="cd13399">
    <property type="entry name" value="Slt35-like"/>
    <property type="match status" value="1"/>
</dbReference>
<reference evidence="7" key="1">
    <citation type="journal article" date="2019" name="Int. J. Syst. Evol. Microbiol.">
        <title>The Global Catalogue of Microorganisms (GCM) 10K type strain sequencing project: providing services to taxonomists for standard genome sequencing and annotation.</title>
        <authorList>
            <consortium name="The Broad Institute Genomics Platform"/>
            <consortium name="The Broad Institute Genome Sequencing Center for Infectious Disease"/>
            <person name="Wu L."/>
            <person name="Ma J."/>
        </authorList>
    </citation>
    <scope>NUCLEOTIDE SEQUENCE [LARGE SCALE GENOMIC DNA]</scope>
    <source>
        <strain evidence="7">JCM 17738</strain>
    </source>
</reference>
<dbReference type="EMBL" id="BAABFX010000004">
    <property type="protein sequence ID" value="GAA4386591.1"/>
    <property type="molecule type" value="Genomic_DNA"/>
</dbReference>
<dbReference type="InterPro" id="IPR031304">
    <property type="entry name" value="SLT_2"/>
</dbReference>
<evidence type="ECO:0000256" key="2">
    <source>
        <dbReference type="ARBA" id="ARBA00022670"/>
    </source>
</evidence>
<dbReference type="InterPro" id="IPR050570">
    <property type="entry name" value="Cell_wall_metabolism_enzyme"/>
</dbReference>
<evidence type="ECO:0000259" key="5">
    <source>
        <dbReference type="PROSITE" id="PS51935"/>
    </source>
</evidence>
<dbReference type="CDD" id="cd12797">
    <property type="entry name" value="M23_peptidase"/>
    <property type="match status" value="1"/>
</dbReference>
<dbReference type="PROSITE" id="PS51935">
    <property type="entry name" value="NLPC_P60"/>
    <property type="match status" value="1"/>
</dbReference>
<dbReference type="RefSeq" id="WP_159901129.1">
    <property type="nucleotide sequence ID" value="NZ_BAABFX010000004.1"/>
</dbReference>
<dbReference type="InterPro" id="IPR038765">
    <property type="entry name" value="Papain-like_cys_pep_sf"/>
</dbReference>
<evidence type="ECO:0000256" key="1">
    <source>
        <dbReference type="ARBA" id="ARBA00007074"/>
    </source>
</evidence>
<comment type="caution">
    <text evidence="6">The sequence shown here is derived from an EMBL/GenBank/DDBJ whole genome shotgun (WGS) entry which is preliminary data.</text>
</comment>
<name>A0ABP8J7U2_9MICO</name>
<feature type="domain" description="NlpC/P60" evidence="5">
    <location>
        <begin position="384"/>
        <end position="520"/>
    </location>
</feature>
<dbReference type="InterPro" id="IPR016047">
    <property type="entry name" value="M23ase_b-sheet_dom"/>
</dbReference>
<dbReference type="Pfam" id="PF13406">
    <property type="entry name" value="SLT_2"/>
    <property type="match status" value="1"/>
</dbReference>
<dbReference type="Gene3D" id="1.10.530.10">
    <property type="match status" value="1"/>
</dbReference>
<dbReference type="Gene3D" id="3.90.1720.10">
    <property type="entry name" value="endopeptidase domain like (from Nostoc punctiforme)"/>
    <property type="match status" value="1"/>
</dbReference>
<keyword evidence="7" id="KW-1185">Reference proteome</keyword>
<dbReference type="Gene3D" id="2.70.70.10">
    <property type="entry name" value="Glucose Permease (Domain IIA)"/>
    <property type="match status" value="1"/>
</dbReference>
<dbReference type="SUPFAM" id="SSF51261">
    <property type="entry name" value="Duplicated hybrid motif"/>
    <property type="match status" value="1"/>
</dbReference>
<dbReference type="SUPFAM" id="SSF53955">
    <property type="entry name" value="Lysozyme-like"/>
    <property type="match status" value="1"/>
</dbReference>
<gene>
    <name evidence="6" type="ORF">GCM10023153_00330</name>
</gene>